<protein>
    <submittedName>
        <fullName evidence="1">Uncharacterized protein</fullName>
    </submittedName>
</protein>
<gene>
    <name evidence="1" type="ORF">SMN809_LOCUS59100</name>
</gene>
<proteinExistence type="predicted"/>
<organism evidence="1 2">
    <name type="scientific">Rotaria magnacalcarata</name>
    <dbReference type="NCBI Taxonomy" id="392030"/>
    <lineage>
        <taxon>Eukaryota</taxon>
        <taxon>Metazoa</taxon>
        <taxon>Spiralia</taxon>
        <taxon>Gnathifera</taxon>
        <taxon>Rotifera</taxon>
        <taxon>Eurotatoria</taxon>
        <taxon>Bdelloidea</taxon>
        <taxon>Philodinida</taxon>
        <taxon>Philodinidae</taxon>
        <taxon>Rotaria</taxon>
    </lineage>
</organism>
<sequence length="51" mass="6037">PLAQRQQQRQPLRQKLPLPPQLQRHLRHSLIGVVYCNIRVCFLTSKQNYAT</sequence>
<feature type="non-terminal residue" evidence="1">
    <location>
        <position position="1"/>
    </location>
</feature>
<accession>A0A8S3EDG3</accession>
<evidence type="ECO:0000313" key="2">
    <source>
        <dbReference type="Proteomes" id="UP000676336"/>
    </source>
</evidence>
<dbReference type="AlphaFoldDB" id="A0A8S3EDG3"/>
<name>A0A8S3EDG3_9BILA</name>
<reference evidence="1" key="1">
    <citation type="submission" date="2021-02" db="EMBL/GenBank/DDBJ databases">
        <authorList>
            <person name="Nowell W R."/>
        </authorList>
    </citation>
    <scope>NUCLEOTIDE SEQUENCE</scope>
</reference>
<dbReference type="Proteomes" id="UP000676336">
    <property type="component" value="Unassembled WGS sequence"/>
</dbReference>
<dbReference type="EMBL" id="CAJOBI010224350">
    <property type="protein sequence ID" value="CAF5049279.1"/>
    <property type="molecule type" value="Genomic_DNA"/>
</dbReference>
<comment type="caution">
    <text evidence="1">The sequence shown here is derived from an EMBL/GenBank/DDBJ whole genome shotgun (WGS) entry which is preliminary data.</text>
</comment>
<evidence type="ECO:0000313" key="1">
    <source>
        <dbReference type="EMBL" id="CAF5049279.1"/>
    </source>
</evidence>